<sequence>MFKKALLITTVTTLSMIGLLMLSIFFLLQSSYSGKVVNAMLSQLTPYTVSAQQASYSPPYQLTLMDVKIGSSSQPIHIPKLSLWLSPSLWKNQKLSIDSILIEEANLDFSALGSPILKSFNIQHLALQNVDIKAPNWSARDVNIQIKQPVWLSPQQGLPYGEVQLSAQQLYVGGEALDKLLIDAQYQGKSSTIYGASFKWNGAEISGQAEQFEPGWSLINVTINKLKLPHSSSISTLLSKFETLALPIYHINSLDILNSDLHYAGWQFNQVDASLENFLLDRTIWQQKQTKLSFDAESIDFSQLRLVGPTAKLTLGDNGISLDEFDADFKQGRLQMNGIWSKKNMQINWLKASGIKWLDEVNQLFTSLSNASRTLDSLTIKQLKIKNTQIIQVEQRPYWQLSGVNIEGQNLNLIQDGEVNLYNGSLEVSANNASIDNLLTSQAIINVTAKSGDISLERAFLPLAKGYIEANGRWQRQAISDPWYLSLHLDGLPIDQPLLQAQLPFQVTGMAEADLVLSGLSGDYPILAHSLTGFIDLQLHNAALQVDEADSTIGYQQEWPLDTVKIRIDRGRININSRGSKAELAGNIDLTKYQFGTLIFTSENGCKRLWSDILSQTNAIQQTCPFPKSDSSPSTQAQDSSLDKGKPRTDL</sequence>
<dbReference type="InterPro" id="IPR007844">
    <property type="entry name" value="AsmA"/>
</dbReference>
<dbReference type="AlphaFoldDB" id="A0A7Y3ZX40"/>
<dbReference type="RefSeq" id="WP_171359981.1">
    <property type="nucleotide sequence ID" value="NZ_VTXC01000006.1"/>
</dbReference>
<feature type="domain" description="AsmA" evidence="2">
    <location>
        <begin position="3"/>
        <end position="545"/>
    </location>
</feature>
<accession>A0A7Y3ZX40</accession>
<evidence type="ECO:0000256" key="1">
    <source>
        <dbReference type="SAM" id="MobiDB-lite"/>
    </source>
</evidence>
<evidence type="ECO:0000313" key="3">
    <source>
        <dbReference type="EMBL" id="NOH70396.1"/>
    </source>
</evidence>
<protein>
    <submittedName>
        <fullName evidence="3">AsmA family protein</fullName>
    </submittedName>
</protein>
<comment type="caution">
    <text evidence="3">The sequence shown here is derived from an EMBL/GenBank/DDBJ whole genome shotgun (WGS) entry which is preliminary data.</text>
</comment>
<proteinExistence type="predicted"/>
<dbReference type="EMBL" id="VTXC01000006">
    <property type="protein sequence ID" value="NOH70396.1"/>
    <property type="molecule type" value="Genomic_DNA"/>
</dbReference>
<evidence type="ECO:0000313" key="4">
    <source>
        <dbReference type="Proteomes" id="UP000565719"/>
    </source>
</evidence>
<dbReference type="Proteomes" id="UP000565719">
    <property type="component" value="Unassembled WGS sequence"/>
</dbReference>
<feature type="compositionally biased region" description="Basic and acidic residues" evidence="1">
    <location>
        <begin position="641"/>
        <end position="651"/>
    </location>
</feature>
<organism evidence="3 4">
    <name type="scientific">Vibrio pectenicida</name>
    <dbReference type="NCBI Taxonomy" id="62763"/>
    <lineage>
        <taxon>Bacteria</taxon>
        <taxon>Pseudomonadati</taxon>
        <taxon>Pseudomonadota</taxon>
        <taxon>Gammaproteobacteria</taxon>
        <taxon>Vibrionales</taxon>
        <taxon>Vibrionaceae</taxon>
        <taxon>Vibrio</taxon>
    </lineage>
</organism>
<feature type="compositionally biased region" description="Polar residues" evidence="1">
    <location>
        <begin position="625"/>
        <end position="640"/>
    </location>
</feature>
<gene>
    <name evidence="3" type="ORF">F0225_03440</name>
</gene>
<reference evidence="3 4" key="1">
    <citation type="submission" date="2019-09" db="EMBL/GenBank/DDBJ databases">
        <title>Draft genome sequencing and comparative genomics of hatchery-associated Vibrios.</title>
        <authorList>
            <person name="Kehlet-Delgado H."/>
            <person name="Mueller R.S."/>
        </authorList>
    </citation>
    <scope>NUCLEOTIDE SEQUENCE [LARGE SCALE GENOMIC DNA]</scope>
    <source>
        <strain evidence="3 4">99-46-Y</strain>
    </source>
</reference>
<name>A0A7Y3ZX40_9VIBR</name>
<evidence type="ECO:0000259" key="2">
    <source>
        <dbReference type="Pfam" id="PF05170"/>
    </source>
</evidence>
<feature type="region of interest" description="Disordered" evidence="1">
    <location>
        <begin position="625"/>
        <end position="651"/>
    </location>
</feature>
<dbReference type="Pfam" id="PF05170">
    <property type="entry name" value="AsmA"/>
    <property type="match status" value="1"/>
</dbReference>